<evidence type="ECO:0000256" key="9">
    <source>
        <dbReference type="SAM" id="MobiDB-lite"/>
    </source>
</evidence>
<dbReference type="EMBL" id="OC918518">
    <property type="protein sequence ID" value="CAD7649564.1"/>
    <property type="molecule type" value="Genomic_DNA"/>
</dbReference>
<keyword evidence="4" id="KW-0963">Cytoplasm</keyword>
<feature type="region of interest" description="Disordered" evidence="9">
    <location>
        <begin position="206"/>
        <end position="269"/>
    </location>
</feature>
<comment type="similarity">
    <text evidence="3">Belongs to the ADRM1 family.</text>
</comment>
<dbReference type="GO" id="GO:0061133">
    <property type="term" value="F:endopeptidase activator activity"/>
    <property type="evidence" value="ECO:0007669"/>
    <property type="project" value="TreeGrafter"/>
</dbReference>
<feature type="domain" description="DEUBAD" evidence="10">
    <location>
        <begin position="299"/>
        <end position="415"/>
    </location>
</feature>
<dbReference type="CDD" id="cd13314">
    <property type="entry name" value="PH_Rpn13"/>
    <property type="match status" value="1"/>
</dbReference>
<dbReference type="InterPro" id="IPR044867">
    <property type="entry name" value="DEUBAD_dom"/>
</dbReference>
<dbReference type="GO" id="GO:0008541">
    <property type="term" value="C:proteasome regulatory particle, lid subcomplex"/>
    <property type="evidence" value="ECO:0007669"/>
    <property type="project" value="TreeGrafter"/>
</dbReference>
<evidence type="ECO:0000256" key="1">
    <source>
        <dbReference type="ARBA" id="ARBA00004123"/>
    </source>
</evidence>
<feature type="compositionally biased region" description="Gly residues" evidence="9">
    <location>
        <begin position="138"/>
        <end position="149"/>
    </location>
</feature>
<dbReference type="InterPro" id="IPR044868">
    <property type="entry name" value="Rpn13/ADRM1_Pru"/>
</dbReference>
<dbReference type="InterPro" id="IPR006773">
    <property type="entry name" value="Rpn13/ADRM1"/>
</dbReference>
<name>A0A7R9LXJ8_9ACAR</name>
<evidence type="ECO:0000256" key="8">
    <source>
        <dbReference type="ARBA" id="ARBA00070663"/>
    </source>
</evidence>
<evidence type="ECO:0000259" key="10">
    <source>
        <dbReference type="PROSITE" id="PS51916"/>
    </source>
</evidence>
<sequence>MSRPPFLFGGNTGAQTRSQYLVEFRAGKMTQNGATVSPVKGRKGLVYLHQSPDDSLMHFCWKDRQTGHVEDDLIIFPDEAEFKRVTQCTTGRVFVLKFKPSSRRLFYWSQEPKEDKDDEWVQKFNEYINNPPAPGSRSGTGAGGAGSGGLSPTSALADLSSLPDSDLQGLLNNMSPQQFMSVLGGVGGMGSAASLASLLGAATGARNTSSSSSAGVSQVSTPAAPQTPATTPAVVSAATSESSLTTTGTSPATGAASGAATGTGGTGSAGGLAASLAPGIQLADLQSIISGLNVPIGGKDGDGLNVDLSSSLTLEALQPLLTNEDFMRRVRESLPTGEGEGDDHSTTSLAFASTVQSPQFQQALSTFSSALQSGQLGPLIQQFALGQECVDAANAGDMESFVKALQKQQSKGGSKGAPTDRGDTKGDDDMALD</sequence>
<feature type="compositionally biased region" description="Basic and acidic residues" evidence="9">
    <location>
        <begin position="418"/>
        <end position="433"/>
    </location>
</feature>
<feature type="compositionally biased region" description="Low complexity" evidence="9">
    <location>
        <begin position="206"/>
        <end position="260"/>
    </location>
</feature>
<dbReference type="AlphaFoldDB" id="A0A7R9LXJ8"/>
<feature type="domain" description="Pru" evidence="11">
    <location>
        <begin position="16"/>
        <end position="131"/>
    </location>
</feature>
<feature type="compositionally biased region" description="Low complexity" evidence="9">
    <location>
        <begin position="150"/>
        <end position="161"/>
    </location>
</feature>
<dbReference type="FunFam" id="1.10.2020.20:FF:000001">
    <property type="entry name" value="Proteasomal ubiquitin receptor ADRM1"/>
    <property type="match status" value="1"/>
</dbReference>
<dbReference type="InterPro" id="IPR038108">
    <property type="entry name" value="RPN13_DEUBAD_sf"/>
</dbReference>
<proteinExistence type="inferred from homology"/>
<keyword evidence="13" id="KW-1185">Reference proteome</keyword>
<evidence type="ECO:0000256" key="7">
    <source>
        <dbReference type="ARBA" id="ARBA00054744"/>
    </source>
</evidence>
<evidence type="ECO:0000259" key="11">
    <source>
        <dbReference type="PROSITE" id="PS51917"/>
    </source>
</evidence>
<feature type="region of interest" description="Disordered" evidence="9">
    <location>
        <begin position="126"/>
        <end position="161"/>
    </location>
</feature>
<protein>
    <recommendedName>
        <fullName evidence="8">Proteasomal ubiquitin receptor ADRM1 homolog</fullName>
    </recommendedName>
</protein>
<reference evidence="12" key="1">
    <citation type="submission" date="2020-11" db="EMBL/GenBank/DDBJ databases">
        <authorList>
            <person name="Tran Van P."/>
        </authorList>
    </citation>
    <scope>NUCLEOTIDE SEQUENCE</scope>
</reference>
<evidence type="ECO:0000313" key="12">
    <source>
        <dbReference type="EMBL" id="CAD7649564.1"/>
    </source>
</evidence>
<dbReference type="Pfam" id="PF04683">
    <property type="entry name" value="Rpn13_ADRM1_Pru"/>
    <property type="match status" value="1"/>
</dbReference>
<dbReference type="FunFam" id="2.30.29.70:FF:000001">
    <property type="entry name" value="Proteasomal ubiquitin receptor ADRM1"/>
    <property type="match status" value="1"/>
</dbReference>
<dbReference type="Pfam" id="PF16550">
    <property type="entry name" value="RPN13_C"/>
    <property type="match status" value="1"/>
</dbReference>
<dbReference type="GO" id="GO:0070628">
    <property type="term" value="F:proteasome binding"/>
    <property type="evidence" value="ECO:0007669"/>
    <property type="project" value="TreeGrafter"/>
</dbReference>
<dbReference type="PROSITE" id="PS51916">
    <property type="entry name" value="DEUBAD"/>
    <property type="match status" value="1"/>
</dbReference>
<dbReference type="InterPro" id="IPR038633">
    <property type="entry name" value="Rpn13/ADRM1_Pru_sf"/>
</dbReference>
<dbReference type="Gene3D" id="2.30.29.70">
    <property type="entry name" value="Proteasomal ubiquitin receptor Rpn13/ADRM1"/>
    <property type="match status" value="1"/>
</dbReference>
<dbReference type="Proteomes" id="UP000728032">
    <property type="component" value="Unassembled WGS sequence"/>
</dbReference>
<keyword evidence="5" id="KW-0647">Proteasome</keyword>
<dbReference type="Gene3D" id="1.10.2020.20">
    <property type="match status" value="1"/>
</dbReference>
<keyword evidence="6" id="KW-0539">Nucleus</keyword>
<dbReference type="GO" id="GO:0005634">
    <property type="term" value="C:nucleus"/>
    <property type="evidence" value="ECO:0007669"/>
    <property type="project" value="UniProtKB-SubCell"/>
</dbReference>
<evidence type="ECO:0000256" key="6">
    <source>
        <dbReference type="ARBA" id="ARBA00023242"/>
    </source>
</evidence>
<dbReference type="EMBL" id="CAJPVJ010003693">
    <property type="protein sequence ID" value="CAG2167854.1"/>
    <property type="molecule type" value="Genomic_DNA"/>
</dbReference>
<evidence type="ECO:0000256" key="4">
    <source>
        <dbReference type="ARBA" id="ARBA00022490"/>
    </source>
</evidence>
<organism evidence="12">
    <name type="scientific">Oppiella nova</name>
    <dbReference type="NCBI Taxonomy" id="334625"/>
    <lineage>
        <taxon>Eukaryota</taxon>
        <taxon>Metazoa</taxon>
        <taxon>Ecdysozoa</taxon>
        <taxon>Arthropoda</taxon>
        <taxon>Chelicerata</taxon>
        <taxon>Arachnida</taxon>
        <taxon>Acari</taxon>
        <taxon>Acariformes</taxon>
        <taxon>Sarcoptiformes</taxon>
        <taxon>Oribatida</taxon>
        <taxon>Brachypylina</taxon>
        <taxon>Oppioidea</taxon>
        <taxon>Oppiidae</taxon>
        <taxon>Oppiella</taxon>
    </lineage>
</organism>
<accession>A0A7R9LXJ8</accession>
<feature type="region of interest" description="Disordered" evidence="9">
    <location>
        <begin position="401"/>
        <end position="433"/>
    </location>
</feature>
<evidence type="ECO:0000256" key="3">
    <source>
        <dbReference type="ARBA" id="ARBA00009216"/>
    </source>
</evidence>
<comment type="function">
    <text evidence="7">May function as a proteasomal ubiquitin receptor. May promote the deubiquitinating activity associated with the 26S proteasome.</text>
</comment>
<evidence type="ECO:0000313" key="13">
    <source>
        <dbReference type="Proteomes" id="UP000728032"/>
    </source>
</evidence>
<dbReference type="PROSITE" id="PS51917">
    <property type="entry name" value="PRU"/>
    <property type="match status" value="1"/>
</dbReference>
<evidence type="ECO:0000256" key="5">
    <source>
        <dbReference type="ARBA" id="ARBA00022942"/>
    </source>
</evidence>
<comment type="subcellular location">
    <subcellularLocation>
        <location evidence="2">Cytoplasm</location>
    </subcellularLocation>
    <subcellularLocation>
        <location evidence="1">Nucleus</location>
    </subcellularLocation>
</comment>
<gene>
    <name evidence="12" type="ORF">ONB1V03_LOCUS7350</name>
</gene>
<dbReference type="GO" id="GO:0005737">
    <property type="term" value="C:cytoplasm"/>
    <property type="evidence" value="ECO:0007669"/>
    <property type="project" value="UniProtKB-SubCell"/>
</dbReference>
<dbReference type="PANTHER" id="PTHR12225">
    <property type="entry name" value="ADHESION REGULATING MOLECULE 1 110 KDA CELL MEMBRANE GLYCOPROTEIN"/>
    <property type="match status" value="1"/>
</dbReference>
<dbReference type="OrthoDB" id="340431at2759"/>
<dbReference type="PANTHER" id="PTHR12225:SF0">
    <property type="entry name" value="PROTEASOMAL UBIQUITIN RECEPTOR ADRM1"/>
    <property type="match status" value="1"/>
</dbReference>
<evidence type="ECO:0000256" key="2">
    <source>
        <dbReference type="ARBA" id="ARBA00004496"/>
    </source>
</evidence>
<dbReference type="InterPro" id="IPR032368">
    <property type="entry name" value="RPN13_DEUBAD"/>
</dbReference>